<dbReference type="SMART" id="SM00906">
    <property type="entry name" value="Fungal_trans"/>
    <property type="match status" value="1"/>
</dbReference>
<feature type="domain" description="Zn(2)-C6 fungal-type" evidence="7">
    <location>
        <begin position="12"/>
        <end position="42"/>
    </location>
</feature>
<dbReference type="SUPFAM" id="SSF57701">
    <property type="entry name" value="Zn2/Cys6 DNA-binding domain"/>
    <property type="match status" value="1"/>
</dbReference>
<dbReference type="GO" id="GO:0003677">
    <property type="term" value="F:DNA binding"/>
    <property type="evidence" value="ECO:0007669"/>
    <property type="project" value="UniProtKB-KW"/>
</dbReference>
<evidence type="ECO:0000256" key="3">
    <source>
        <dbReference type="ARBA" id="ARBA00023015"/>
    </source>
</evidence>
<proteinExistence type="predicted"/>
<dbReference type="GO" id="GO:0000981">
    <property type="term" value="F:DNA-binding transcription factor activity, RNA polymerase II-specific"/>
    <property type="evidence" value="ECO:0007669"/>
    <property type="project" value="InterPro"/>
</dbReference>
<dbReference type="OrthoDB" id="2123952at2759"/>
<gene>
    <name evidence="8" type="ORF">FBEOM_2512</name>
</gene>
<keyword evidence="6" id="KW-0539">Nucleus</keyword>
<keyword evidence="3" id="KW-0805">Transcription regulation</keyword>
<dbReference type="CDD" id="cd12148">
    <property type="entry name" value="fungal_TF_MHR"/>
    <property type="match status" value="1"/>
</dbReference>
<dbReference type="PANTHER" id="PTHR46910">
    <property type="entry name" value="TRANSCRIPTION FACTOR PDR1"/>
    <property type="match status" value="1"/>
</dbReference>
<evidence type="ECO:0000313" key="9">
    <source>
        <dbReference type="Proteomes" id="UP000730481"/>
    </source>
</evidence>
<evidence type="ECO:0000256" key="6">
    <source>
        <dbReference type="ARBA" id="ARBA00023242"/>
    </source>
</evidence>
<protein>
    <submittedName>
        <fullName evidence="8">Transcriptional activator Mut3p</fullName>
    </submittedName>
</protein>
<keyword evidence="5" id="KW-0804">Transcription</keyword>
<evidence type="ECO:0000256" key="2">
    <source>
        <dbReference type="ARBA" id="ARBA00022723"/>
    </source>
</evidence>
<evidence type="ECO:0000256" key="5">
    <source>
        <dbReference type="ARBA" id="ARBA00023163"/>
    </source>
</evidence>
<dbReference type="GO" id="GO:0006351">
    <property type="term" value="P:DNA-templated transcription"/>
    <property type="evidence" value="ECO:0007669"/>
    <property type="project" value="InterPro"/>
</dbReference>
<comment type="caution">
    <text evidence="8">The sequence shown here is derived from an EMBL/GenBank/DDBJ whole genome shotgun (WGS) entry which is preliminary data.</text>
</comment>
<reference evidence="8" key="1">
    <citation type="journal article" date="2017" name="Mycologia">
        <title>Fusarium algeriense, sp. nov., a novel toxigenic crown rot pathogen of durum wheat from Algeria is nested in the Fusarium burgessii species complex.</title>
        <authorList>
            <person name="Laraba I."/>
            <person name="Keddad A."/>
            <person name="Boureghda H."/>
            <person name="Abdallah N."/>
            <person name="Vaughan M.M."/>
            <person name="Proctor R.H."/>
            <person name="Busman M."/>
            <person name="O'Donnell K."/>
        </authorList>
    </citation>
    <scope>NUCLEOTIDE SEQUENCE</scope>
    <source>
        <strain evidence="8">NRRL 25174</strain>
    </source>
</reference>
<dbReference type="SMART" id="SM00066">
    <property type="entry name" value="GAL4"/>
    <property type="match status" value="1"/>
</dbReference>
<evidence type="ECO:0000256" key="4">
    <source>
        <dbReference type="ARBA" id="ARBA00023125"/>
    </source>
</evidence>
<dbReference type="InterPro" id="IPR001138">
    <property type="entry name" value="Zn2Cys6_DnaBD"/>
</dbReference>
<keyword evidence="4" id="KW-0238">DNA-binding</keyword>
<keyword evidence="2" id="KW-0479">Metal-binding</keyword>
<name>A0A9P5ART5_9HYPO</name>
<accession>A0A9P5ART5</accession>
<organism evidence="8 9">
    <name type="scientific">Fusarium beomiforme</name>
    <dbReference type="NCBI Taxonomy" id="44412"/>
    <lineage>
        <taxon>Eukaryota</taxon>
        <taxon>Fungi</taxon>
        <taxon>Dikarya</taxon>
        <taxon>Ascomycota</taxon>
        <taxon>Pezizomycotina</taxon>
        <taxon>Sordariomycetes</taxon>
        <taxon>Hypocreomycetidae</taxon>
        <taxon>Hypocreales</taxon>
        <taxon>Nectriaceae</taxon>
        <taxon>Fusarium</taxon>
        <taxon>Fusarium burgessii species complex</taxon>
    </lineage>
</organism>
<dbReference type="Gene3D" id="4.10.240.10">
    <property type="entry name" value="Zn(2)-C6 fungal-type DNA-binding domain"/>
    <property type="match status" value="1"/>
</dbReference>
<evidence type="ECO:0000313" key="8">
    <source>
        <dbReference type="EMBL" id="KAF4343486.1"/>
    </source>
</evidence>
<dbReference type="InterPro" id="IPR007219">
    <property type="entry name" value="XnlR_reg_dom"/>
</dbReference>
<dbReference type="PANTHER" id="PTHR46910:SF37">
    <property type="entry name" value="ZN(II)2CYS6 TRANSCRIPTION FACTOR (EUROFUNG)"/>
    <property type="match status" value="1"/>
</dbReference>
<dbReference type="CDD" id="cd00067">
    <property type="entry name" value="GAL4"/>
    <property type="match status" value="1"/>
</dbReference>
<dbReference type="GO" id="GO:0005634">
    <property type="term" value="C:nucleus"/>
    <property type="evidence" value="ECO:0007669"/>
    <property type="project" value="UniProtKB-SubCell"/>
</dbReference>
<dbReference type="Proteomes" id="UP000730481">
    <property type="component" value="Unassembled WGS sequence"/>
</dbReference>
<dbReference type="InterPro" id="IPR050987">
    <property type="entry name" value="AtrR-like"/>
</dbReference>
<sequence length="477" mass="53809">METFVQPSRRKACDYCVSRKIKCDGRKPTCSNCTLYAVTCKTTVTSKRKAPRNVDITPAPSTPSETQPDRIAALEERLANIETLLTALGGRTALPATQQDPSIALGDIDFSGPSHDWGISPSQTLLDIANSQHAAIATTSSHLTRAATSDQLELAPLSEILPLVDNYFRDYNRIVPLFEENSFMRMLLDWYSSSSKHSMVSWAAINVVLAINHRILEGQPVDDHTFAHCLRNLRSVMSELMTQDQDLMGLQVLLGMVILFQGSAEYQLAIVLTGSVVRLAQSLGLNWKKSLIGFSKSEQARRCRLFWLCYIYDREMAQRSKCPYQQPDSETDMNLPETDPEDNLGVISSSTDNIRFNYLRSCAKFAFIQGKSHDLLYSKRSQNLTPEERANSVVEIEKLLTEWANEIPLELRTAEDVKKRLSPMARHIMTNVWARHVETRIKINSIFSFEDTWINRTTTLSHKIDNFSIALLGSLAR</sequence>
<evidence type="ECO:0000256" key="1">
    <source>
        <dbReference type="ARBA" id="ARBA00004123"/>
    </source>
</evidence>
<keyword evidence="9" id="KW-1185">Reference proteome</keyword>
<dbReference type="Pfam" id="PF04082">
    <property type="entry name" value="Fungal_trans"/>
    <property type="match status" value="1"/>
</dbReference>
<dbReference type="InterPro" id="IPR036864">
    <property type="entry name" value="Zn2-C6_fun-type_DNA-bd_sf"/>
</dbReference>
<reference evidence="8" key="2">
    <citation type="submission" date="2020-02" db="EMBL/GenBank/DDBJ databases">
        <title>Identification and distribution of gene clusters putatively required for synthesis of sphingolipid metabolism inhibitors in phylogenetically diverse species of the filamentous fungus Fusarium.</title>
        <authorList>
            <person name="Kim H.-S."/>
            <person name="Busman M."/>
            <person name="Brown D.W."/>
            <person name="Divon H."/>
            <person name="Uhlig S."/>
            <person name="Proctor R.H."/>
        </authorList>
    </citation>
    <scope>NUCLEOTIDE SEQUENCE</scope>
    <source>
        <strain evidence="8">NRRL 25174</strain>
    </source>
</reference>
<dbReference type="EMBL" id="PVQB02000089">
    <property type="protein sequence ID" value="KAF4343486.1"/>
    <property type="molecule type" value="Genomic_DNA"/>
</dbReference>
<comment type="subcellular location">
    <subcellularLocation>
        <location evidence="1">Nucleus</location>
    </subcellularLocation>
</comment>
<dbReference type="GO" id="GO:0008270">
    <property type="term" value="F:zinc ion binding"/>
    <property type="evidence" value="ECO:0007669"/>
    <property type="project" value="InterPro"/>
</dbReference>
<evidence type="ECO:0000259" key="7">
    <source>
        <dbReference type="PROSITE" id="PS50048"/>
    </source>
</evidence>
<dbReference type="PROSITE" id="PS50048">
    <property type="entry name" value="ZN2_CY6_FUNGAL_2"/>
    <property type="match status" value="1"/>
</dbReference>
<dbReference type="AlphaFoldDB" id="A0A9P5ART5"/>
<dbReference type="Pfam" id="PF00172">
    <property type="entry name" value="Zn_clus"/>
    <property type="match status" value="1"/>
</dbReference>